<keyword evidence="4 7" id="KW-0812">Transmembrane</keyword>
<reference evidence="9 11" key="1">
    <citation type="submission" date="2020-06" db="EMBL/GenBank/DDBJ databases">
        <title>Anoxygenic phototrophic Chloroflexota member uses a Type I reaction center.</title>
        <authorList>
            <person name="Tsuji J.M."/>
            <person name="Shaw N.A."/>
            <person name="Nagashima S."/>
            <person name="Venkiteswaran J."/>
            <person name="Schiff S.L."/>
            <person name="Hanada S."/>
            <person name="Tank M."/>
            <person name="Neufeld J.D."/>
        </authorList>
    </citation>
    <scope>NUCLEOTIDE SEQUENCE [LARGE SCALE GENOMIC DNA]</scope>
    <source>
        <strain evidence="9">L227-S17</strain>
    </source>
</reference>
<dbReference type="AlphaFoldDB" id="A0A8T7M9I3"/>
<dbReference type="InterPro" id="IPR001958">
    <property type="entry name" value="Tet-R_TetA/multi-R_MdtG-like"/>
</dbReference>
<feature type="transmembrane region" description="Helical" evidence="7">
    <location>
        <begin position="7"/>
        <end position="32"/>
    </location>
</feature>
<dbReference type="RefSeq" id="WP_341470438.1">
    <property type="nucleotide sequence ID" value="NZ_CP128400.1"/>
</dbReference>
<comment type="subcellular location">
    <subcellularLocation>
        <location evidence="1">Cell membrane</location>
        <topology evidence="1">Multi-pass membrane protein</topology>
    </subcellularLocation>
</comment>
<organism evidence="9 11">
    <name type="scientific">Candidatus Chlorohelix allophototropha</name>
    <dbReference type="NCBI Taxonomy" id="3003348"/>
    <lineage>
        <taxon>Bacteria</taxon>
        <taxon>Bacillati</taxon>
        <taxon>Chloroflexota</taxon>
        <taxon>Chloroflexia</taxon>
        <taxon>Candidatus Chloroheliales</taxon>
        <taxon>Candidatus Chloroheliaceae</taxon>
        <taxon>Candidatus Chlorohelix</taxon>
    </lineage>
</organism>
<evidence type="ECO:0000256" key="1">
    <source>
        <dbReference type="ARBA" id="ARBA00004651"/>
    </source>
</evidence>
<keyword evidence="5 7" id="KW-1133">Transmembrane helix</keyword>
<evidence type="ECO:0000313" key="9">
    <source>
        <dbReference type="EMBL" id="NWJ48602.1"/>
    </source>
</evidence>
<feature type="transmembrane region" description="Helical" evidence="7">
    <location>
        <begin position="38"/>
        <end position="59"/>
    </location>
</feature>
<dbReference type="PANTHER" id="PTHR23504">
    <property type="entry name" value="MAJOR FACILITATOR SUPERFAMILY DOMAIN-CONTAINING PROTEIN 10"/>
    <property type="match status" value="1"/>
</dbReference>
<feature type="transmembrane region" description="Helical" evidence="7">
    <location>
        <begin position="129"/>
        <end position="151"/>
    </location>
</feature>
<dbReference type="Proteomes" id="UP000521676">
    <property type="component" value="Unassembled WGS sequence"/>
</dbReference>
<feature type="transmembrane region" description="Helical" evidence="7">
    <location>
        <begin position="360"/>
        <end position="385"/>
    </location>
</feature>
<feature type="transmembrane region" description="Helical" evidence="7">
    <location>
        <begin position="157"/>
        <end position="177"/>
    </location>
</feature>
<dbReference type="GO" id="GO:0022857">
    <property type="term" value="F:transmembrane transporter activity"/>
    <property type="evidence" value="ECO:0007669"/>
    <property type="project" value="InterPro"/>
</dbReference>
<evidence type="ECO:0000256" key="5">
    <source>
        <dbReference type="ARBA" id="ARBA00022989"/>
    </source>
</evidence>
<evidence type="ECO:0000259" key="8">
    <source>
        <dbReference type="PROSITE" id="PS50850"/>
    </source>
</evidence>
<evidence type="ECO:0000256" key="4">
    <source>
        <dbReference type="ARBA" id="ARBA00022692"/>
    </source>
</evidence>
<dbReference type="EMBL" id="JACATZ010000003">
    <property type="protein sequence ID" value="NWJ48602.1"/>
    <property type="molecule type" value="Genomic_DNA"/>
</dbReference>
<feature type="transmembrane region" description="Helical" evidence="7">
    <location>
        <begin position="250"/>
        <end position="273"/>
    </location>
</feature>
<dbReference type="InterPro" id="IPR005829">
    <property type="entry name" value="Sugar_transporter_CS"/>
</dbReference>
<reference evidence="10" key="2">
    <citation type="journal article" date="2024" name="Nature">
        <title>Anoxygenic phototroph of the Chloroflexota uses a type I reaction centre.</title>
        <authorList>
            <person name="Tsuji J.M."/>
            <person name="Shaw N.A."/>
            <person name="Nagashima S."/>
            <person name="Venkiteswaran J.J."/>
            <person name="Schiff S.L."/>
            <person name="Watanabe T."/>
            <person name="Fukui M."/>
            <person name="Hanada S."/>
            <person name="Tank M."/>
            <person name="Neufeld J.D."/>
        </authorList>
    </citation>
    <scope>NUCLEOTIDE SEQUENCE</scope>
    <source>
        <strain evidence="10">L227-S17</strain>
    </source>
</reference>
<evidence type="ECO:0000256" key="6">
    <source>
        <dbReference type="ARBA" id="ARBA00023136"/>
    </source>
</evidence>
<feature type="transmembrane region" description="Helical" evidence="7">
    <location>
        <begin position="285"/>
        <end position="314"/>
    </location>
</feature>
<accession>A0A8T7M9I3</accession>
<dbReference type="PANTHER" id="PTHR23504:SF15">
    <property type="entry name" value="MAJOR FACILITATOR SUPERFAMILY (MFS) PROFILE DOMAIN-CONTAINING PROTEIN"/>
    <property type="match status" value="1"/>
</dbReference>
<dbReference type="InterPro" id="IPR036259">
    <property type="entry name" value="MFS_trans_sf"/>
</dbReference>
<dbReference type="SUPFAM" id="SSF103473">
    <property type="entry name" value="MFS general substrate transporter"/>
    <property type="match status" value="1"/>
</dbReference>
<evidence type="ECO:0000256" key="3">
    <source>
        <dbReference type="ARBA" id="ARBA00022448"/>
    </source>
</evidence>
<dbReference type="Gene3D" id="1.20.1250.20">
    <property type="entry name" value="MFS general substrate transporter like domains"/>
    <property type="match status" value="1"/>
</dbReference>
<protein>
    <submittedName>
        <fullName evidence="9">MFS transporter</fullName>
    </submittedName>
</protein>
<dbReference type="PRINTS" id="PR01035">
    <property type="entry name" value="TCRTETA"/>
</dbReference>
<keyword evidence="6 7" id="KW-0472">Membrane</keyword>
<dbReference type="Proteomes" id="UP001431572">
    <property type="component" value="Chromosome 2"/>
</dbReference>
<keyword evidence="3" id="KW-0813">Transport</keyword>
<dbReference type="InterPro" id="IPR011701">
    <property type="entry name" value="MFS"/>
</dbReference>
<dbReference type="PROSITE" id="PS50850">
    <property type="entry name" value="MFS"/>
    <property type="match status" value="1"/>
</dbReference>
<sequence>MKKSPLMIVFMTVLLNLIGFGMVIPLLPFYAMHFGADAFTVGSLTATFSLSQLIFTPVMGTWSDRIGRRPIILLGLLVNAFAFAVTGVAGALWVLFVGRAINGFGSSSMGAASAYIADVTTPENRSKGMGMLGAAYGLGFVIGPAIGGTLGSINQSLPFYVAAVLTIINFGLGWFMLPESLSPELRKVASLSKRDSNPLSVLQNIYRALQRAELRLPILMFFFFNVAFTGFEVLMPLFAQRRYNFTSQDYGYLFAYMGVLVIIMQGGFVGVVVKRLGDYKTLRLGLLILAISMVFIPLGNILPLVFFVLFFLAIGQGIATPTSTAVISITSGAQEQGEILGISQGVGSLARMLGPLAVGFIFNTFGEVVPFMCCSVVMLLALGLAMSLRTAAKPADVPEKAGALEY</sequence>
<evidence type="ECO:0000313" key="10">
    <source>
        <dbReference type="EMBL" id="WJW68532.1"/>
    </source>
</evidence>
<name>A0A8T7M9I3_9CHLR</name>
<feature type="domain" description="Major facilitator superfamily (MFS) profile" evidence="8">
    <location>
        <begin position="5"/>
        <end position="393"/>
    </location>
</feature>
<dbReference type="EMBL" id="CP128400">
    <property type="protein sequence ID" value="WJW68532.1"/>
    <property type="molecule type" value="Genomic_DNA"/>
</dbReference>
<dbReference type="PROSITE" id="PS00216">
    <property type="entry name" value="SUGAR_TRANSPORT_1"/>
    <property type="match status" value="1"/>
</dbReference>
<gene>
    <name evidence="9" type="ORF">HXX08_22310</name>
    <name evidence="10" type="ORF">OZ401_004146</name>
</gene>
<keyword evidence="12" id="KW-1185">Reference proteome</keyword>
<dbReference type="InterPro" id="IPR020846">
    <property type="entry name" value="MFS_dom"/>
</dbReference>
<comment type="similarity">
    <text evidence="2">Belongs to the major facilitator superfamily. TCR/Tet family.</text>
</comment>
<feature type="transmembrane region" description="Helical" evidence="7">
    <location>
        <begin position="71"/>
        <end position="94"/>
    </location>
</feature>
<evidence type="ECO:0000256" key="2">
    <source>
        <dbReference type="ARBA" id="ARBA00007520"/>
    </source>
</evidence>
<feature type="transmembrane region" description="Helical" evidence="7">
    <location>
        <begin position="216"/>
        <end position="238"/>
    </location>
</feature>
<evidence type="ECO:0000313" key="11">
    <source>
        <dbReference type="Proteomes" id="UP000521676"/>
    </source>
</evidence>
<evidence type="ECO:0000256" key="7">
    <source>
        <dbReference type="SAM" id="Phobius"/>
    </source>
</evidence>
<evidence type="ECO:0000313" key="12">
    <source>
        <dbReference type="Proteomes" id="UP001431572"/>
    </source>
</evidence>
<proteinExistence type="inferred from homology"/>
<dbReference type="GO" id="GO:0005886">
    <property type="term" value="C:plasma membrane"/>
    <property type="evidence" value="ECO:0007669"/>
    <property type="project" value="UniProtKB-SubCell"/>
</dbReference>
<dbReference type="Pfam" id="PF07690">
    <property type="entry name" value="MFS_1"/>
    <property type="match status" value="1"/>
</dbReference>